<sequence length="531" mass="59006">MEGFDMIILNSLYVLPSFQRQFGTLNSRGSYVIPAKSQMMLSNLTLVGQILGLLLSGYVVEKIGYKYTLIAGLVVLAGTIAAPFCAKNMLTLAIGQILCGVPWGVFQTTTTTYASEVTPLQLRPFLTTYVNFCWCLGQLISSLVVKHVAKLPGSLPYKVPFASQWIWIVPVISAIFFAPESPWWLIRQGRMEDARRHLMRLTTRHYSDHSNTKAAVNMMFYTNELEKSQSGGIDYLDCFKGTDLRRTEISCNVWAIQIVSGGSLMGYSAYFYQRAGLSTSNAFSFQAAQFALGMLGTMFSWFLMRRFGRRTLYLFGQAAGLILLLGMGISSIFLRGSTSGWTAGSLLLAFTFVYDATVGPVCYTLVAEVSSTRLRNKTIVLARIWYNILGIAAGSLTPQMLNPDAWNWAGKAAFVYAFTALIMLVWTYYRLPETKDRSFTELDVLFDDKVRARDFDLASAHLASNSDPATSRGGISLPTRRTENNSSHVQSIKGPGKTKFEDGEVRVEQVVTVVSERQEGRASTEVLIDKK</sequence>
<feature type="transmembrane region" description="Helical" evidence="10">
    <location>
        <begin position="40"/>
        <end position="60"/>
    </location>
</feature>
<dbReference type="InterPro" id="IPR036259">
    <property type="entry name" value="MFS_trans_sf"/>
</dbReference>
<dbReference type="NCBIfam" id="TIGR00879">
    <property type="entry name" value="SP"/>
    <property type="match status" value="1"/>
</dbReference>
<evidence type="ECO:0000256" key="8">
    <source>
        <dbReference type="RuleBase" id="RU003346"/>
    </source>
</evidence>
<evidence type="ECO:0000256" key="6">
    <source>
        <dbReference type="ARBA" id="ARBA00023136"/>
    </source>
</evidence>
<evidence type="ECO:0000256" key="7">
    <source>
        <dbReference type="ARBA" id="ARBA00026248"/>
    </source>
</evidence>
<feature type="transmembrane region" description="Helical" evidence="10">
    <location>
        <begin position="284"/>
        <end position="304"/>
    </location>
</feature>
<feature type="transmembrane region" description="Helical" evidence="10">
    <location>
        <begin position="378"/>
        <end position="396"/>
    </location>
</feature>
<evidence type="ECO:0000256" key="4">
    <source>
        <dbReference type="ARBA" id="ARBA00022692"/>
    </source>
</evidence>
<dbReference type="Gene3D" id="1.20.1250.20">
    <property type="entry name" value="MFS general substrate transporter like domains"/>
    <property type="match status" value="1"/>
</dbReference>
<feature type="transmembrane region" description="Helical" evidence="10">
    <location>
        <begin position="253"/>
        <end position="272"/>
    </location>
</feature>
<dbReference type="GO" id="GO:0016020">
    <property type="term" value="C:membrane"/>
    <property type="evidence" value="ECO:0007669"/>
    <property type="project" value="UniProtKB-SubCell"/>
</dbReference>
<dbReference type="PANTHER" id="PTHR48022">
    <property type="entry name" value="PLASTIDIC GLUCOSE TRANSPORTER 4"/>
    <property type="match status" value="1"/>
</dbReference>
<dbReference type="InterPro" id="IPR003663">
    <property type="entry name" value="Sugar/inositol_transpt"/>
</dbReference>
<feature type="transmembrane region" description="Helical" evidence="10">
    <location>
        <begin position="346"/>
        <end position="366"/>
    </location>
</feature>
<evidence type="ECO:0000256" key="3">
    <source>
        <dbReference type="ARBA" id="ARBA00022448"/>
    </source>
</evidence>
<dbReference type="Pfam" id="PF00083">
    <property type="entry name" value="Sugar_tr"/>
    <property type="match status" value="1"/>
</dbReference>
<evidence type="ECO:0000256" key="10">
    <source>
        <dbReference type="SAM" id="Phobius"/>
    </source>
</evidence>
<dbReference type="EMBL" id="ML996092">
    <property type="protein sequence ID" value="KAF2148647.1"/>
    <property type="molecule type" value="Genomic_DNA"/>
</dbReference>
<feature type="domain" description="Major facilitator superfamily (MFS) profile" evidence="11">
    <location>
        <begin position="1"/>
        <end position="435"/>
    </location>
</feature>
<gene>
    <name evidence="12" type="ORF">K461DRAFT_282111</name>
</gene>
<dbReference type="GO" id="GO:0000023">
    <property type="term" value="P:maltose metabolic process"/>
    <property type="evidence" value="ECO:0007669"/>
    <property type="project" value="UniProtKB-KW"/>
</dbReference>
<dbReference type="FunFam" id="1.20.1250.20:FF:000078">
    <property type="entry name" value="MFS maltose transporter, putative"/>
    <property type="match status" value="1"/>
</dbReference>
<comment type="subcellular location">
    <subcellularLocation>
        <location evidence="1">Membrane</location>
        <topology evidence="1">Multi-pass membrane protein</topology>
    </subcellularLocation>
</comment>
<keyword evidence="5 10" id="KW-1133">Transmembrane helix</keyword>
<dbReference type="Proteomes" id="UP000799439">
    <property type="component" value="Unassembled WGS sequence"/>
</dbReference>
<keyword evidence="4 10" id="KW-0812">Transmembrane</keyword>
<proteinExistence type="inferred from homology"/>
<comment type="similarity">
    <text evidence="2 8">Belongs to the major facilitator superfamily. Sugar transporter (TC 2.A.1.1) family.</text>
</comment>
<keyword evidence="6 10" id="KW-0472">Membrane</keyword>
<dbReference type="InterPro" id="IPR020846">
    <property type="entry name" value="MFS_dom"/>
</dbReference>
<dbReference type="PANTHER" id="PTHR48022:SF5">
    <property type="entry name" value="ALPHA-GLUCOSIDES PERMEASE MPH2-RELATED"/>
    <property type="match status" value="1"/>
</dbReference>
<dbReference type="AlphaFoldDB" id="A0A9P4MD82"/>
<dbReference type="OrthoDB" id="6612291at2759"/>
<evidence type="ECO:0000259" key="11">
    <source>
        <dbReference type="PROSITE" id="PS50850"/>
    </source>
</evidence>
<dbReference type="SUPFAM" id="SSF103473">
    <property type="entry name" value="MFS general substrate transporter"/>
    <property type="match status" value="1"/>
</dbReference>
<dbReference type="PROSITE" id="PS00217">
    <property type="entry name" value="SUGAR_TRANSPORT_2"/>
    <property type="match status" value="1"/>
</dbReference>
<feature type="transmembrane region" description="Helical" evidence="10">
    <location>
        <begin position="311"/>
        <end position="334"/>
    </location>
</feature>
<keyword evidence="13" id="KW-1185">Reference proteome</keyword>
<accession>A0A9P4MD82</accession>
<organism evidence="12 13">
    <name type="scientific">Myriangium duriaei CBS 260.36</name>
    <dbReference type="NCBI Taxonomy" id="1168546"/>
    <lineage>
        <taxon>Eukaryota</taxon>
        <taxon>Fungi</taxon>
        <taxon>Dikarya</taxon>
        <taxon>Ascomycota</taxon>
        <taxon>Pezizomycotina</taxon>
        <taxon>Dothideomycetes</taxon>
        <taxon>Dothideomycetidae</taxon>
        <taxon>Myriangiales</taxon>
        <taxon>Myriangiaceae</taxon>
        <taxon>Myriangium</taxon>
    </lineage>
</organism>
<evidence type="ECO:0000256" key="5">
    <source>
        <dbReference type="ARBA" id="ARBA00022989"/>
    </source>
</evidence>
<evidence type="ECO:0000256" key="1">
    <source>
        <dbReference type="ARBA" id="ARBA00004141"/>
    </source>
</evidence>
<dbReference type="InterPro" id="IPR005828">
    <property type="entry name" value="MFS_sugar_transport-like"/>
</dbReference>
<keyword evidence="7" id="KW-0462">Maltose metabolism</keyword>
<name>A0A9P4MD82_9PEZI</name>
<feature type="transmembrane region" description="Helical" evidence="10">
    <location>
        <begin position="67"/>
        <end position="84"/>
    </location>
</feature>
<evidence type="ECO:0000313" key="13">
    <source>
        <dbReference type="Proteomes" id="UP000799439"/>
    </source>
</evidence>
<dbReference type="PROSITE" id="PS50850">
    <property type="entry name" value="MFS"/>
    <property type="match status" value="1"/>
</dbReference>
<feature type="transmembrane region" description="Helical" evidence="10">
    <location>
        <begin position="165"/>
        <end position="186"/>
    </location>
</feature>
<feature type="transmembrane region" description="Helical" evidence="10">
    <location>
        <begin position="90"/>
        <end position="114"/>
    </location>
</feature>
<evidence type="ECO:0000256" key="2">
    <source>
        <dbReference type="ARBA" id="ARBA00010992"/>
    </source>
</evidence>
<evidence type="ECO:0000313" key="12">
    <source>
        <dbReference type="EMBL" id="KAF2148647.1"/>
    </source>
</evidence>
<comment type="caution">
    <text evidence="12">The sequence shown here is derived from an EMBL/GenBank/DDBJ whole genome shotgun (WGS) entry which is preliminary data.</text>
</comment>
<feature type="transmembrane region" description="Helical" evidence="10">
    <location>
        <begin position="126"/>
        <end position="145"/>
    </location>
</feature>
<dbReference type="GO" id="GO:0005351">
    <property type="term" value="F:carbohydrate:proton symporter activity"/>
    <property type="evidence" value="ECO:0007669"/>
    <property type="project" value="TreeGrafter"/>
</dbReference>
<dbReference type="InterPro" id="IPR005829">
    <property type="entry name" value="Sugar_transporter_CS"/>
</dbReference>
<reference evidence="12" key="1">
    <citation type="journal article" date="2020" name="Stud. Mycol.">
        <title>101 Dothideomycetes genomes: a test case for predicting lifestyles and emergence of pathogens.</title>
        <authorList>
            <person name="Haridas S."/>
            <person name="Albert R."/>
            <person name="Binder M."/>
            <person name="Bloem J."/>
            <person name="Labutti K."/>
            <person name="Salamov A."/>
            <person name="Andreopoulos B."/>
            <person name="Baker S."/>
            <person name="Barry K."/>
            <person name="Bills G."/>
            <person name="Bluhm B."/>
            <person name="Cannon C."/>
            <person name="Castanera R."/>
            <person name="Culley D."/>
            <person name="Daum C."/>
            <person name="Ezra D."/>
            <person name="Gonzalez J."/>
            <person name="Henrissat B."/>
            <person name="Kuo A."/>
            <person name="Liang C."/>
            <person name="Lipzen A."/>
            <person name="Lutzoni F."/>
            <person name="Magnuson J."/>
            <person name="Mondo S."/>
            <person name="Nolan M."/>
            <person name="Ohm R."/>
            <person name="Pangilinan J."/>
            <person name="Park H.-J."/>
            <person name="Ramirez L."/>
            <person name="Alfaro M."/>
            <person name="Sun H."/>
            <person name="Tritt A."/>
            <person name="Yoshinaga Y."/>
            <person name="Zwiers L.-H."/>
            <person name="Turgeon B."/>
            <person name="Goodwin S."/>
            <person name="Spatafora J."/>
            <person name="Crous P."/>
            <person name="Grigoriev I."/>
        </authorList>
    </citation>
    <scope>NUCLEOTIDE SEQUENCE</scope>
    <source>
        <strain evidence="12">CBS 260.36</strain>
    </source>
</reference>
<feature type="transmembrane region" description="Helical" evidence="10">
    <location>
        <begin position="408"/>
        <end position="429"/>
    </location>
</feature>
<keyword evidence="3 8" id="KW-0813">Transport</keyword>
<feature type="region of interest" description="Disordered" evidence="9">
    <location>
        <begin position="465"/>
        <end position="499"/>
    </location>
</feature>
<dbReference type="InterPro" id="IPR050360">
    <property type="entry name" value="MFS_Sugar_Transporters"/>
</dbReference>
<evidence type="ECO:0000256" key="9">
    <source>
        <dbReference type="SAM" id="MobiDB-lite"/>
    </source>
</evidence>
<protein>
    <submittedName>
        <fullName evidence="12">General substrate transporter</fullName>
    </submittedName>
</protein>